<evidence type="ECO:0000313" key="4">
    <source>
        <dbReference type="Proteomes" id="UP000011761"/>
    </source>
</evidence>
<keyword evidence="4" id="KW-1185">Reference proteome</keyword>
<dbReference type="eggNOG" id="KOG2912">
    <property type="taxonomic scope" value="Eukaryota"/>
</dbReference>
<dbReference type="OrthoDB" id="514248at2759"/>
<dbReference type="CDD" id="cd02440">
    <property type="entry name" value="AdoMet_MTases"/>
    <property type="match status" value="1"/>
</dbReference>
<proteinExistence type="predicted"/>
<evidence type="ECO:0008006" key="5">
    <source>
        <dbReference type="Google" id="ProtNLM"/>
    </source>
</evidence>
<dbReference type="KEGG" id="bcom:BAUCODRAFT_70727"/>
<dbReference type="GO" id="GO:0005634">
    <property type="term" value="C:nucleus"/>
    <property type="evidence" value="ECO:0007669"/>
    <property type="project" value="TreeGrafter"/>
</dbReference>
<organism evidence="3 4">
    <name type="scientific">Baudoinia panamericana (strain UAMH 10762)</name>
    <name type="common">Angels' share fungus</name>
    <name type="synonym">Baudoinia compniacensis (strain UAMH 10762)</name>
    <dbReference type="NCBI Taxonomy" id="717646"/>
    <lineage>
        <taxon>Eukaryota</taxon>
        <taxon>Fungi</taxon>
        <taxon>Dikarya</taxon>
        <taxon>Ascomycota</taxon>
        <taxon>Pezizomycotina</taxon>
        <taxon>Dothideomycetes</taxon>
        <taxon>Dothideomycetidae</taxon>
        <taxon>Mycosphaerellales</taxon>
        <taxon>Teratosphaeriaceae</taxon>
        <taxon>Baudoinia</taxon>
    </lineage>
</organism>
<dbReference type="Pfam" id="PF05971">
    <property type="entry name" value="Methyltransf_10"/>
    <property type="match status" value="1"/>
</dbReference>
<dbReference type="GO" id="GO:0000398">
    <property type="term" value="P:mRNA splicing, via spliceosome"/>
    <property type="evidence" value="ECO:0007669"/>
    <property type="project" value="EnsemblFungi"/>
</dbReference>
<evidence type="ECO:0000256" key="2">
    <source>
        <dbReference type="ARBA" id="ARBA00022679"/>
    </source>
</evidence>
<dbReference type="EMBL" id="KB445555">
    <property type="protein sequence ID" value="EMC96392.1"/>
    <property type="molecule type" value="Genomic_DNA"/>
</dbReference>
<dbReference type="Proteomes" id="UP000011761">
    <property type="component" value="Unassembled WGS sequence"/>
</dbReference>
<reference evidence="3 4" key="1">
    <citation type="journal article" date="2012" name="PLoS Pathog.">
        <title>Diverse lifestyles and strategies of plant pathogenesis encoded in the genomes of eighteen Dothideomycetes fungi.</title>
        <authorList>
            <person name="Ohm R.A."/>
            <person name="Feau N."/>
            <person name="Henrissat B."/>
            <person name="Schoch C.L."/>
            <person name="Horwitz B.A."/>
            <person name="Barry K.W."/>
            <person name="Condon B.J."/>
            <person name="Copeland A.C."/>
            <person name="Dhillon B."/>
            <person name="Glaser F."/>
            <person name="Hesse C.N."/>
            <person name="Kosti I."/>
            <person name="LaButti K."/>
            <person name="Lindquist E.A."/>
            <person name="Lucas S."/>
            <person name="Salamov A.A."/>
            <person name="Bradshaw R.E."/>
            <person name="Ciuffetti L."/>
            <person name="Hamelin R.C."/>
            <person name="Kema G.H.J."/>
            <person name="Lawrence C."/>
            <person name="Scott J.A."/>
            <person name="Spatafora J.W."/>
            <person name="Turgeon B.G."/>
            <person name="de Wit P.J.G.M."/>
            <person name="Zhong S."/>
            <person name="Goodwin S.B."/>
            <person name="Grigoriev I.V."/>
        </authorList>
    </citation>
    <scope>NUCLEOTIDE SEQUENCE [LARGE SCALE GENOMIC DNA]</scope>
    <source>
        <strain evidence="3 4">UAMH 10762</strain>
    </source>
</reference>
<evidence type="ECO:0000256" key="1">
    <source>
        <dbReference type="ARBA" id="ARBA00022603"/>
    </source>
</evidence>
<dbReference type="PANTHER" id="PTHR13393:SF0">
    <property type="entry name" value="RNA N6-ADENOSINE-METHYLTRANSFERASE METTL16"/>
    <property type="match status" value="1"/>
</dbReference>
<dbReference type="GO" id="GO:0070475">
    <property type="term" value="P:rRNA base methylation"/>
    <property type="evidence" value="ECO:0007669"/>
    <property type="project" value="TreeGrafter"/>
</dbReference>
<keyword evidence="1" id="KW-0489">Methyltransferase</keyword>
<sequence>MPPSSVSSVEGGRPYYDGDVDFDALAAEDADFAAICKVSKDKRWIDFQDPKVVQQLTKSLLKCDFALSLELPNDRLCPPVPVRWNYVRWIQELLDTTSGDYRDHYDPEREVLGLDIGVGASCIYPLLACSMRPEWRMAGTDVDQHSFDYARKNVEANGLAKRIKLRLSTSDRPLIPLDSMKIEGLDFVMTNPPFYTSHTDMLASYAGKQAPPSAVCTGADNEMICPGGDVGFVTRILDESLKLRERVQWYSAMLGKMSSLQQLIAKLREHNITNFAVTCLQAGYRTKRWAVAWSFRDLRPRNDVARHGDLVHAVLPSPTAQTIPVPLMSAQFAGDRVSGILQELDVRWQWREAIFTGVMKARENVWSRAARRKKKFQAERDIGRGEVDAMQLDGDEGDADDDENVALAVKIVCKLEVVEVRWLRGHDHVLFTSFCGMLKRGLTGRA</sequence>
<dbReference type="InterPro" id="IPR010286">
    <property type="entry name" value="METTL16/RlmF"/>
</dbReference>
<protein>
    <recommendedName>
        <fullName evidence="5">U6 small nuclear RNA (adenine-(43)-N(6))-methyltransferase</fullName>
    </recommendedName>
</protein>
<dbReference type="GeneID" id="19116607"/>
<dbReference type="STRING" id="717646.M2LPQ9"/>
<dbReference type="SUPFAM" id="SSF53335">
    <property type="entry name" value="S-adenosyl-L-methionine-dependent methyltransferases"/>
    <property type="match status" value="1"/>
</dbReference>
<keyword evidence="2" id="KW-0808">Transferase</keyword>
<evidence type="ECO:0000313" key="3">
    <source>
        <dbReference type="EMBL" id="EMC96392.1"/>
    </source>
</evidence>
<accession>M2LPQ9</accession>
<dbReference type="Gene3D" id="3.40.50.150">
    <property type="entry name" value="Vaccinia Virus protein VP39"/>
    <property type="match status" value="1"/>
</dbReference>
<dbReference type="PANTHER" id="PTHR13393">
    <property type="entry name" value="SAM-DEPENDENT METHYLTRANSFERASE"/>
    <property type="match status" value="1"/>
</dbReference>
<dbReference type="HOGENOM" id="CLU_027534_0_1_1"/>
<name>M2LPQ9_BAUPA</name>
<dbReference type="InterPro" id="IPR029063">
    <property type="entry name" value="SAM-dependent_MTases_sf"/>
</dbReference>
<gene>
    <name evidence="3" type="ORF">BAUCODRAFT_70727</name>
</gene>
<dbReference type="AlphaFoldDB" id="M2LPQ9"/>
<dbReference type="GO" id="GO:0120048">
    <property type="term" value="F:U6 snRNA (adenine-(43)-N(6))-methyltransferase activity"/>
    <property type="evidence" value="ECO:0007669"/>
    <property type="project" value="EnsemblFungi"/>
</dbReference>
<dbReference type="OMA" id="HQGRYDF"/>
<dbReference type="GO" id="GO:0120049">
    <property type="term" value="P:snRNA (adenine-N6)-methylation"/>
    <property type="evidence" value="ECO:0007669"/>
    <property type="project" value="EnsemblFungi"/>
</dbReference>
<dbReference type="RefSeq" id="XP_007676330.1">
    <property type="nucleotide sequence ID" value="XM_007678140.1"/>
</dbReference>